<reference evidence="5" key="1">
    <citation type="submission" date="2022-08" db="EMBL/GenBank/DDBJ databases">
        <authorList>
            <person name="Giroux E."/>
            <person name="Giroux E."/>
        </authorList>
    </citation>
    <scope>NUCLEOTIDE SEQUENCE</scope>
    <source>
        <strain evidence="5">H1091258</strain>
    </source>
</reference>
<sequence>MNPVTLKPVTQSRVADISDRLPVLLLERNQWPASYVKSLVKRSPACITSRKGTQLPLELWLDIIEIVEYAPDYCALLQPVSVRETDGRSLLVCVEITDWDTCGELKYTWAYEHHLYNPYQKDGYVKMKEADEEPRPWRIPEVTPDNEILIDLSSVPEEEDQLGGMWCDVEVRHIIVFMEGGNCSTCGGLRWLYTASRQGWEIQDTHRFGACWPDDGGSYFLCPLCWGEDAMDVCVDIMRMLEREGYDSDDEEVKKLEKWCDERLEELKYRRHRSITAYAILNSSRKTSRRSILRPIPPQHNQTRMSSQKTAGPEGNDLFTRSHLFDLTGKVALVTGGGTGIGLMATQALAANGAKVYITSRNREKLTNTVETYGKNIAGQIVPIQADVTKKDDIEMLVQEITSREKVLDILVNNAGVSSSPLEVESDDAHDMKKSLFESDKADFEDWTEVYKTNVAAVYYVAASFLPLLQKATEVQQGWSSTIINISSISGMIKKSQHHFSYNASKAATIHVNRMLAEEVASNGLKIRINSIAPGVFPSEMTTKKPSDDQQKSEIPKEKYAEKVPAQRPGKDEDMAATVLYFACNQYLNGQTLAVDGGYTLAAGL</sequence>
<dbReference type="PANTHER" id="PTHR43618">
    <property type="entry name" value="7-ALPHA-HYDROXYSTEROID DEHYDROGENASE"/>
    <property type="match status" value="1"/>
</dbReference>
<dbReference type="Gene3D" id="3.40.50.720">
    <property type="entry name" value="NAD(P)-binding Rossmann-like Domain"/>
    <property type="match status" value="1"/>
</dbReference>
<evidence type="ECO:0000313" key="6">
    <source>
        <dbReference type="Proteomes" id="UP001152533"/>
    </source>
</evidence>
<keyword evidence="3" id="KW-0560">Oxidoreductase</keyword>
<dbReference type="GO" id="GO:0016491">
    <property type="term" value="F:oxidoreductase activity"/>
    <property type="evidence" value="ECO:0007669"/>
    <property type="project" value="UniProtKB-KW"/>
</dbReference>
<feature type="compositionally biased region" description="Basic and acidic residues" evidence="4">
    <location>
        <begin position="542"/>
        <end position="562"/>
    </location>
</feature>
<feature type="region of interest" description="Disordered" evidence="4">
    <location>
        <begin position="538"/>
        <end position="569"/>
    </location>
</feature>
<dbReference type="EMBL" id="CAMGZC010000495">
    <property type="protein sequence ID" value="CAI0647990.1"/>
    <property type="molecule type" value="Genomic_DNA"/>
</dbReference>
<evidence type="ECO:0000256" key="2">
    <source>
        <dbReference type="ARBA" id="ARBA00022857"/>
    </source>
</evidence>
<dbReference type="PANTHER" id="PTHR43618:SF4">
    <property type="entry name" value="SHORT CHAIN DEHYDROGENASE_REDUCTASE FAMILY (AFU_ORTHOLOGUE AFUA_7G04540)"/>
    <property type="match status" value="1"/>
</dbReference>
<comment type="caution">
    <text evidence="5">The sequence shown here is derived from an EMBL/GenBank/DDBJ whole genome shotgun (WGS) entry which is preliminary data.</text>
</comment>
<evidence type="ECO:0000313" key="5">
    <source>
        <dbReference type="EMBL" id="CAI0647990.1"/>
    </source>
</evidence>
<dbReference type="PRINTS" id="PR00081">
    <property type="entry name" value="GDHRDH"/>
</dbReference>
<dbReference type="InterPro" id="IPR002347">
    <property type="entry name" value="SDR_fam"/>
</dbReference>
<organism evidence="5 6">
    <name type="scientific">Colletotrichum noveboracense</name>
    <dbReference type="NCBI Taxonomy" id="2664923"/>
    <lineage>
        <taxon>Eukaryota</taxon>
        <taxon>Fungi</taxon>
        <taxon>Dikarya</taxon>
        <taxon>Ascomycota</taxon>
        <taxon>Pezizomycotina</taxon>
        <taxon>Sordariomycetes</taxon>
        <taxon>Hypocreomycetidae</taxon>
        <taxon>Glomerellales</taxon>
        <taxon>Glomerellaceae</taxon>
        <taxon>Colletotrichum</taxon>
        <taxon>Colletotrichum gloeosporioides species complex</taxon>
    </lineage>
</organism>
<dbReference type="InterPro" id="IPR020904">
    <property type="entry name" value="Sc_DH/Rdtase_CS"/>
</dbReference>
<keyword evidence="6" id="KW-1185">Reference proteome</keyword>
<dbReference type="PRINTS" id="PR00080">
    <property type="entry name" value="SDRFAMILY"/>
</dbReference>
<proteinExistence type="inferred from homology"/>
<keyword evidence="2" id="KW-0521">NADP</keyword>
<protein>
    <submittedName>
        <fullName evidence="5">Uncharacterized protein</fullName>
    </submittedName>
</protein>
<evidence type="ECO:0000256" key="3">
    <source>
        <dbReference type="ARBA" id="ARBA00023002"/>
    </source>
</evidence>
<dbReference type="PROSITE" id="PS00061">
    <property type="entry name" value="ADH_SHORT"/>
    <property type="match status" value="1"/>
</dbReference>
<accession>A0A9W4RV48</accession>
<dbReference type="AlphaFoldDB" id="A0A9W4RV48"/>
<dbReference type="CDD" id="cd05233">
    <property type="entry name" value="SDR_c"/>
    <property type="match status" value="1"/>
</dbReference>
<dbReference type="Proteomes" id="UP001152533">
    <property type="component" value="Unassembled WGS sequence"/>
</dbReference>
<dbReference type="SUPFAM" id="SSF51735">
    <property type="entry name" value="NAD(P)-binding Rossmann-fold domains"/>
    <property type="match status" value="1"/>
</dbReference>
<name>A0A9W4RV48_9PEZI</name>
<dbReference type="InterPro" id="IPR052178">
    <property type="entry name" value="Sec_Metab_Biosynth_SDR"/>
</dbReference>
<dbReference type="InterPro" id="IPR036291">
    <property type="entry name" value="NAD(P)-bd_dom_sf"/>
</dbReference>
<evidence type="ECO:0000256" key="1">
    <source>
        <dbReference type="ARBA" id="ARBA00006484"/>
    </source>
</evidence>
<dbReference type="FunFam" id="3.40.50.720:FF:000084">
    <property type="entry name" value="Short-chain dehydrogenase reductase"/>
    <property type="match status" value="1"/>
</dbReference>
<evidence type="ECO:0000256" key="4">
    <source>
        <dbReference type="SAM" id="MobiDB-lite"/>
    </source>
</evidence>
<comment type="similarity">
    <text evidence="1">Belongs to the short-chain dehydrogenases/reductases (SDR) family.</text>
</comment>
<dbReference type="Pfam" id="PF00106">
    <property type="entry name" value="adh_short"/>
    <property type="match status" value="1"/>
</dbReference>
<gene>
    <name evidence="5" type="ORF">CGXH109_LOCUS71046</name>
</gene>